<name>A0A3N6MEC1_NATCH</name>
<evidence type="ECO:0000313" key="1">
    <source>
        <dbReference type="EMBL" id="RQG99184.1"/>
    </source>
</evidence>
<reference evidence="1 2" key="1">
    <citation type="submission" date="2018-10" db="EMBL/GenBank/DDBJ databases">
        <title>Natrarchaeobius chitinivorans gen. nov., sp. nov., and Natrarchaeobius haloalkaliphilus sp. nov., alkaliphilic, chitin-utilizing haloarchaea from hypersaline alkaline lakes.</title>
        <authorList>
            <person name="Sorokin D.Y."/>
            <person name="Elcheninov A.G."/>
            <person name="Kostrikina N.A."/>
            <person name="Bale N.J."/>
            <person name="Sinninghe Damste J.S."/>
            <person name="Khijniak T.V."/>
            <person name="Kublanov I.V."/>
            <person name="Toshchakov S.V."/>
        </authorList>
    </citation>
    <scope>NUCLEOTIDE SEQUENCE [LARGE SCALE GENOMIC DNA]</scope>
    <source>
        <strain evidence="1 2">AArcht7</strain>
    </source>
</reference>
<dbReference type="AlphaFoldDB" id="A0A3N6MEC1"/>
<accession>A0A3N6MEC1</accession>
<protein>
    <submittedName>
        <fullName evidence="1">Uncharacterized protein</fullName>
    </submittedName>
</protein>
<sequence length="68" mass="8009">MWETIRFETDADEETVDCYRTSRRNSFFALTEEFKRFRGGSALPRVVLGNGAVRRSRLRVFLLAKLCY</sequence>
<evidence type="ECO:0000313" key="2">
    <source>
        <dbReference type="Proteomes" id="UP000281431"/>
    </source>
</evidence>
<proteinExistence type="predicted"/>
<gene>
    <name evidence="1" type="ORF">EA472_15045</name>
</gene>
<dbReference type="EMBL" id="REFZ01000010">
    <property type="protein sequence ID" value="RQG99184.1"/>
    <property type="molecule type" value="Genomic_DNA"/>
</dbReference>
<comment type="caution">
    <text evidence="1">The sequence shown here is derived from an EMBL/GenBank/DDBJ whole genome shotgun (WGS) entry which is preliminary data.</text>
</comment>
<keyword evidence="2" id="KW-1185">Reference proteome</keyword>
<organism evidence="1 2">
    <name type="scientific">Natrarchaeobius chitinivorans</name>
    <dbReference type="NCBI Taxonomy" id="1679083"/>
    <lineage>
        <taxon>Archaea</taxon>
        <taxon>Methanobacteriati</taxon>
        <taxon>Methanobacteriota</taxon>
        <taxon>Stenosarchaea group</taxon>
        <taxon>Halobacteria</taxon>
        <taxon>Halobacteriales</taxon>
        <taxon>Natrialbaceae</taxon>
        <taxon>Natrarchaeobius</taxon>
    </lineage>
</organism>
<dbReference type="Proteomes" id="UP000281431">
    <property type="component" value="Unassembled WGS sequence"/>
</dbReference>